<sequence>MRNNLHSSTALTLPQPVHAPQAVGFVLGAFGASAATAAAVGGAAAGAAATAGATFAASAIGGVVINATVGIGLSVLAQALSPAPTVAKPSVQMRNPAQPVTYAQFALGKVRNGGFLGFTEKSGKYRYNICVIAAHPINGIVTHYIDERPVTEINVGDDNSISQPDVGGKGKLWPFLGSPAQLLHPDVYANFPQLTAAHDFKGLSGCVVRGKAPGNPEHLTEYYPGEIIWAYAPVFEGYTGIYDPRTDSTGYTNNAALILAWWLTEVQGIEVDWDDVAIEADVCDEDVLQRDGVTTQKRWTINTVISDDQDFETQRAQLCAACDAFLYERPDGKAGFYVGRYIAPDVTLTDTDFWSLSPSEGQTGSSAPTEIAPEYTEPDNHYREFPGGAYVFSEASRRVRETPQLFAIDNHNQAQRVAKRIGLMKRARWKLEGTIGMIGYELIGKRFVKIEHAEAGIDAVFEIGKLARTSIGTFDITAQTVEASDFDFDAVTEEPDRPEITEVTGLDDGVDDVTGVTAVSSAQGQITVSWDAQDEIYQQRARLTDINGDEIVLTQTQDDTALVFTGLVPGADYVVEVRNQSATRNGTWIAATPDIVTASGTAPGVLTVDTATADVGEVNFTGTAGTNTAGVIIYRATADDFALASYISGVIPVGSFADFDVTATSATGAAYFWAVPITGSGVEGVPVGSYSLTVT</sequence>
<proteinExistence type="predicted"/>
<reference evidence="4" key="1">
    <citation type="submission" date="2017-09" db="EMBL/GenBank/DDBJ databases">
        <title>Yangia sp. SAOS 153D whole genome sequencing.</title>
        <authorList>
            <person name="Verma A."/>
            <person name="Krishnamurthi S."/>
        </authorList>
    </citation>
    <scope>NUCLEOTIDE SEQUENCE [LARGE SCALE GENOMIC DNA]</scope>
    <source>
        <strain evidence="4">SAOS 153D</strain>
    </source>
</reference>
<feature type="region of interest" description="Disordered" evidence="1">
    <location>
        <begin position="358"/>
        <end position="378"/>
    </location>
</feature>
<dbReference type="RefSeq" id="WP_095880488.1">
    <property type="nucleotide sequence ID" value="NZ_NTHN02000002.1"/>
</dbReference>
<dbReference type="Proteomes" id="UP000217448">
    <property type="component" value="Unassembled WGS sequence"/>
</dbReference>
<feature type="compositionally biased region" description="Polar residues" evidence="1">
    <location>
        <begin position="358"/>
        <end position="368"/>
    </location>
</feature>
<dbReference type="SUPFAM" id="SSF49265">
    <property type="entry name" value="Fibronectin type III"/>
    <property type="match status" value="1"/>
</dbReference>
<dbReference type="EMBL" id="NTHN01000011">
    <property type="protein sequence ID" value="PBD21035.1"/>
    <property type="molecule type" value="Genomic_DNA"/>
</dbReference>
<dbReference type="EMBL" id="NTHN02000002">
    <property type="protein sequence ID" value="MCT4369123.1"/>
    <property type="molecule type" value="Genomic_DNA"/>
</dbReference>
<reference evidence="3" key="3">
    <citation type="submission" date="2024-05" db="EMBL/GenBank/DDBJ databases">
        <title>Yangia mangrovi SAOS 153D genome.</title>
        <authorList>
            <person name="Verma A."/>
            <person name="Pal Y."/>
            <person name="Sundharam S."/>
            <person name="Bisht B."/>
            <person name="Srinivasan K."/>
        </authorList>
    </citation>
    <scope>NUCLEOTIDE SEQUENCE</scope>
    <source>
        <strain evidence="3">SAOS 153D</strain>
    </source>
</reference>
<comment type="caution">
    <text evidence="4">The sequence shown here is derived from an EMBL/GenBank/DDBJ whole genome shotgun (WGS) entry which is preliminary data.</text>
</comment>
<evidence type="ECO:0000256" key="1">
    <source>
        <dbReference type="SAM" id="MobiDB-lite"/>
    </source>
</evidence>
<dbReference type="InterPro" id="IPR013783">
    <property type="entry name" value="Ig-like_fold"/>
</dbReference>
<evidence type="ECO:0000313" key="4">
    <source>
        <dbReference type="EMBL" id="PBD21035.1"/>
    </source>
</evidence>
<dbReference type="AlphaFoldDB" id="A0A2A3K0R9"/>
<evidence type="ECO:0000313" key="3">
    <source>
        <dbReference type="EMBL" id="MCT4369123.1"/>
    </source>
</evidence>
<dbReference type="PROSITE" id="PS50853">
    <property type="entry name" value="FN3"/>
    <property type="match status" value="1"/>
</dbReference>
<dbReference type="InterPro" id="IPR003961">
    <property type="entry name" value="FN3_dom"/>
</dbReference>
<dbReference type="InterPro" id="IPR036116">
    <property type="entry name" value="FN3_sf"/>
</dbReference>
<keyword evidence="5" id="KW-1185">Reference proteome</keyword>
<name>A0A2A3K0R9_9RHOB</name>
<evidence type="ECO:0000259" key="2">
    <source>
        <dbReference type="PROSITE" id="PS50853"/>
    </source>
</evidence>
<dbReference type="OrthoDB" id="7357280at2"/>
<dbReference type="Gene3D" id="2.60.40.10">
    <property type="entry name" value="Immunoglobulins"/>
    <property type="match status" value="1"/>
</dbReference>
<reference evidence="5" key="2">
    <citation type="submission" date="2023-07" db="EMBL/GenBank/DDBJ databases">
        <title>Yangia mangrovi SAOS 153D genome.</title>
        <authorList>
            <person name="Verma A."/>
            <person name="Pal Y."/>
            <person name="Sundharam S."/>
            <person name="Bisht B."/>
            <person name="Srinivasan K."/>
        </authorList>
    </citation>
    <scope>NUCLEOTIDE SEQUENCE [LARGE SCALE GENOMIC DNA]</scope>
    <source>
        <strain evidence="5">SAOS 153D</strain>
    </source>
</reference>
<feature type="domain" description="Fibronectin type-III" evidence="2">
    <location>
        <begin position="509"/>
        <end position="604"/>
    </location>
</feature>
<organism evidence="4">
    <name type="scientific">Alloyangia mangrovi</name>
    <dbReference type="NCBI Taxonomy" id="1779329"/>
    <lineage>
        <taxon>Bacteria</taxon>
        <taxon>Pseudomonadati</taxon>
        <taxon>Pseudomonadota</taxon>
        <taxon>Alphaproteobacteria</taxon>
        <taxon>Rhodobacterales</taxon>
        <taxon>Roseobacteraceae</taxon>
        <taxon>Alloyangia</taxon>
    </lineage>
</organism>
<accession>A0A2A3K0R9</accession>
<gene>
    <name evidence="3" type="ORF">CLG85_001695</name>
    <name evidence="4" type="ORF">CLG85_00575</name>
</gene>
<dbReference type="CDD" id="cd00063">
    <property type="entry name" value="FN3"/>
    <property type="match status" value="1"/>
</dbReference>
<protein>
    <submittedName>
        <fullName evidence="3">Fibronectin type III domain-containing protein</fullName>
    </submittedName>
</protein>
<evidence type="ECO:0000313" key="5">
    <source>
        <dbReference type="Proteomes" id="UP000217448"/>
    </source>
</evidence>